<dbReference type="InterPro" id="IPR004841">
    <property type="entry name" value="AA-permease/SLC12A_dom"/>
</dbReference>
<evidence type="ECO:0000259" key="6">
    <source>
        <dbReference type="Pfam" id="PF00324"/>
    </source>
</evidence>
<evidence type="ECO:0000313" key="8">
    <source>
        <dbReference type="Proteomes" id="UP001271007"/>
    </source>
</evidence>
<dbReference type="GO" id="GO:0016020">
    <property type="term" value="C:membrane"/>
    <property type="evidence" value="ECO:0007669"/>
    <property type="project" value="UniProtKB-SubCell"/>
</dbReference>
<evidence type="ECO:0000313" key="7">
    <source>
        <dbReference type="EMBL" id="KAK3049576.1"/>
    </source>
</evidence>
<keyword evidence="3 5" id="KW-1133">Transmembrane helix</keyword>
<accession>A0AAJ0DG50</accession>
<feature type="domain" description="Amino acid permease/ SLC12A" evidence="6">
    <location>
        <begin position="2"/>
        <end position="78"/>
    </location>
</feature>
<keyword evidence="8" id="KW-1185">Reference proteome</keyword>
<dbReference type="Proteomes" id="UP001271007">
    <property type="component" value="Unassembled WGS sequence"/>
</dbReference>
<proteinExistence type="predicted"/>
<reference evidence="7" key="1">
    <citation type="submission" date="2023-04" db="EMBL/GenBank/DDBJ databases">
        <title>Black Yeasts Isolated from many extreme environments.</title>
        <authorList>
            <person name="Coleine C."/>
            <person name="Stajich J.E."/>
            <person name="Selbmann L."/>
        </authorList>
    </citation>
    <scope>NUCLEOTIDE SEQUENCE</scope>
    <source>
        <strain evidence="7">CCFEE 5312</strain>
    </source>
</reference>
<dbReference type="AlphaFoldDB" id="A0AAJ0DG50"/>
<comment type="caution">
    <text evidence="7">The sequence shown here is derived from an EMBL/GenBank/DDBJ whole genome shotgun (WGS) entry which is preliminary data.</text>
</comment>
<dbReference type="EMBL" id="JAWDJX010000039">
    <property type="protein sequence ID" value="KAK3049576.1"/>
    <property type="molecule type" value="Genomic_DNA"/>
</dbReference>
<protein>
    <submittedName>
        <fullName evidence="7">Lysine permease</fullName>
    </submittedName>
</protein>
<evidence type="ECO:0000256" key="5">
    <source>
        <dbReference type="SAM" id="Phobius"/>
    </source>
</evidence>
<name>A0AAJ0DG50_9PEZI</name>
<comment type="subcellular location">
    <subcellularLocation>
        <location evidence="1">Membrane</location>
        <topology evidence="1">Multi-pass membrane protein</topology>
    </subcellularLocation>
</comment>
<organism evidence="7 8">
    <name type="scientific">Extremus antarcticus</name>
    <dbReference type="NCBI Taxonomy" id="702011"/>
    <lineage>
        <taxon>Eukaryota</taxon>
        <taxon>Fungi</taxon>
        <taxon>Dikarya</taxon>
        <taxon>Ascomycota</taxon>
        <taxon>Pezizomycotina</taxon>
        <taxon>Dothideomycetes</taxon>
        <taxon>Dothideomycetidae</taxon>
        <taxon>Mycosphaerellales</taxon>
        <taxon>Extremaceae</taxon>
        <taxon>Extremus</taxon>
    </lineage>
</organism>
<evidence type="ECO:0000256" key="3">
    <source>
        <dbReference type="ARBA" id="ARBA00022989"/>
    </source>
</evidence>
<dbReference type="PANTHER" id="PTHR43341:SF4">
    <property type="entry name" value="ARGININE PERMEASE CAN1-RELATED"/>
    <property type="match status" value="1"/>
</dbReference>
<keyword evidence="4 5" id="KW-0472">Membrane</keyword>
<dbReference type="GO" id="GO:0015171">
    <property type="term" value="F:amino acid transmembrane transporter activity"/>
    <property type="evidence" value="ECO:0007669"/>
    <property type="project" value="TreeGrafter"/>
</dbReference>
<evidence type="ECO:0000256" key="1">
    <source>
        <dbReference type="ARBA" id="ARBA00004141"/>
    </source>
</evidence>
<feature type="transmembrane region" description="Helical" evidence="5">
    <location>
        <begin position="24"/>
        <end position="47"/>
    </location>
</feature>
<evidence type="ECO:0000256" key="4">
    <source>
        <dbReference type="ARBA" id="ARBA00023136"/>
    </source>
</evidence>
<gene>
    <name evidence="7" type="primary">LYP1_1</name>
    <name evidence="7" type="ORF">LTR09_009244</name>
</gene>
<keyword evidence="2 5" id="KW-0812">Transmembrane</keyword>
<evidence type="ECO:0000256" key="2">
    <source>
        <dbReference type="ARBA" id="ARBA00022692"/>
    </source>
</evidence>
<dbReference type="InterPro" id="IPR050524">
    <property type="entry name" value="APC_YAT"/>
</dbReference>
<dbReference type="PANTHER" id="PTHR43341">
    <property type="entry name" value="AMINO ACID PERMEASE"/>
    <property type="match status" value="1"/>
</dbReference>
<dbReference type="Pfam" id="PF00324">
    <property type="entry name" value="AA_permease"/>
    <property type="match status" value="1"/>
</dbReference>
<feature type="transmembrane region" description="Helical" evidence="5">
    <location>
        <begin position="53"/>
        <end position="73"/>
    </location>
</feature>
<sequence length="114" mass="13546">MRALRAQGMSRDDLPYKAFWQPWFSYYGMTFNIIIILTQGFTAFMPWDTSSFFVAYVSLIIFAVLYIGHKLVFRQPFVKPEEADLDSGRREVDEMYFEEKVPTTIWGKFWAWMG</sequence>